<dbReference type="PANTHER" id="PTHR33116:SF84">
    <property type="entry name" value="RNA-DIRECTED DNA POLYMERASE"/>
    <property type="match status" value="1"/>
</dbReference>
<dbReference type="AlphaFoldDB" id="A0A2I0WFR0"/>
<sequence length="143" mass="17062">MSVLNSIPIYLFHTLHPIATICLRIERMINKFFWSSKYNSNGIRWASWNNIYGTYNEGGLGCKNIHDMAQAFSHKIWFSFRTNESLWARFMNTKYCKDSHPLINIFKPNDSPTWKRLCKIKWNVEQFIQWGIGKGNVFFWQDN</sequence>
<organism evidence="1 2">
    <name type="scientific">Dendrobium catenatum</name>
    <dbReference type="NCBI Taxonomy" id="906689"/>
    <lineage>
        <taxon>Eukaryota</taxon>
        <taxon>Viridiplantae</taxon>
        <taxon>Streptophyta</taxon>
        <taxon>Embryophyta</taxon>
        <taxon>Tracheophyta</taxon>
        <taxon>Spermatophyta</taxon>
        <taxon>Magnoliopsida</taxon>
        <taxon>Liliopsida</taxon>
        <taxon>Asparagales</taxon>
        <taxon>Orchidaceae</taxon>
        <taxon>Epidendroideae</taxon>
        <taxon>Malaxideae</taxon>
        <taxon>Dendrobiinae</taxon>
        <taxon>Dendrobium</taxon>
    </lineage>
</organism>
<accession>A0A2I0WFR0</accession>
<evidence type="ECO:0000313" key="2">
    <source>
        <dbReference type="Proteomes" id="UP000233837"/>
    </source>
</evidence>
<keyword evidence="2" id="KW-1185">Reference proteome</keyword>
<proteinExistence type="predicted"/>
<evidence type="ECO:0000313" key="1">
    <source>
        <dbReference type="EMBL" id="PKU74493.1"/>
    </source>
</evidence>
<reference evidence="1 2" key="2">
    <citation type="journal article" date="2017" name="Nature">
        <title>The Apostasia genome and the evolution of orchids.</title>
        <authorList>
            <person name="Zhang G.Q."/>
            <person name="Liu K.W."/>
            <person name="Li Z."/>
            <person name="Lohaus R."/>
            <person name="Hsiao Y.Y."/>
            <person name="Niu S.C."/>
            <person name="Wang J.Y."/>
            <person name="Lin Y.C."/>
            <person name="Xu Q."/>
            <person name="Chen L.J."/>
            <person name="Yoshida K."/>
            <person name="Fujiwara S."/>
            <person name="Wang Z.W."/>
            <person name="Zhang Y.Q."/>
            <person name="Mitsuda N."/>
            <person name="Wang M."/>
            <person name="Liu G.H."/>
            <person name="Pecoraro L."/>
            <person name="Huang H.X."/>
            <person name="Xiao X.J."/>
            <person name="Lin M."/>
            <person name="Wu X.Y."/>
            <person name="Wu W.L."/>
            <person name="Chen Y.Y."/>
            <person name="Chang S.B."/>
            <person name="Sakamoto S."/>
            <person name="Ohme-Takagi M."/>
            <person name="Yagi M."/>
            <person name="Zeng S.J."/>
            <person name="Shen C.Y."/>
            <person name="Yeh C.M."/>
            <person name="Luo Y.B."/>
            <person name="Tsai W.C."/>
            <person name="Van de Peer Y."/>
            <person name="Liu Z.J."/>
        </authorList>
    </citation>
    <scope>NUCLEOTIDE SEQUENCE [LARGE SCALE GENOMIC DNA]</scope>
    <source>
        <tissue evidence="1">The whole plant</tissue>
    </source>
</reference>
<name>A0A2I0WFR0_9ASPA</name>
<dbReference type="EMBL" id="KZ502674">
    <property type="protein sequence ID" value="PKU74493.1"/>
    <property type="molecule type" value="Genomic_DNA"/>
</dbReference>
<dbReference type="STRING" id="906689.A0A2I0WFR0"/>
<reference evidence="1 2" key="1">
    <citation type="journal article" date="2016" name="Sci. Rep.">
        <title>The Dendrobium catenatum Lindl. genome sequence provides insights into polysaccharide synthase, floral development and adaptive evolution.</title>
        <authorList>
            <person name="Zhang G.Q."/>
            <person name="Xu Q."/>
            <person name="Bian C."/>
            <person name="Tsai W.C."/>
            <person name="Yeh C.M."/>
            <person name="Liu K.W."/>
            <person name="Yoshida K."/>
            <person name="Zhang L.S."/>
            <person name="Chang S.B."/>
            <person name="Chen F."/>
            <person name="Shi Y."/>
            <person name="Su Y.Y."/>
            <person name="Zhang Y.Q."/>
            <person name="Chen L.J."/>
            <person name="Yin Y."/>
            <person name="Lin M."/>
            <person name="Huang H."/>
            <person name="Deng H."/>
            <person name="Wang Z.W."/>
            <person name="Zhu S.L."/>
            <person name="Zhao X."/>
            <person name="Deng C."/>
            <person name="Niu S.C."/>
            <person name="Huang J."/>
            <person name="Wang M."/>
            <person name="Liu G.H."/>
            <person name="Yang H.J."/>
            <person name="Xiao X.J."/>
            <person name="Hsiao Y.Y."/>
            <person name="Wu W.L."/>
            <person name="Chen Y.Y."/>
            <person name="Mitsuda N."/>
            <person name="Ohme-Takagi M."/>
            <person name="Luo Y.B."/>
            <person name="Van de Peer Y."/>
            <person name="Liu Z.J."/>
        </authorList>
    </citation>
    <scope>NUCLEOTIDE SEQUENCE [LARGE SCALE GENOMIC DNA]</scope>
    <source>
        <tissue evidence="1">The whole plant</tissue>
    </source>
</reference>
<dbReference type="Proteomes" id="UP000233837">
    <property type="component" value="Unassembled WGS sequence"/>
</dbReference>
<gene>
    <name evidence="1" type="ORF">MA16_Dca003696</name>
</gene>
<protein>
    <submittedName>
        <fullName evidence="1">Ribonuclease H protein</fullName>
    </submittedName>
</protein>
<dbReference type="PANTHER" id="PTHR33116">
    <property type="entry name" value="REVERSE TRANSCRIPTASE ZINC-BINDING DOMAIN-CONTAINING PROTEIN-RELATED-RELATED"/>
    <property type="match status" value="1"/>
</dbReference>